<gene>
    <name evidence="1" type="primary">AUGUSTUS-3.0.2_31487</name>
    <name evidence="1" type="ORF">TcasGA2_TC031487</name>
</gene>
<reference evidence="1 2" key="1">
    <citation type="journal article" date="2008" name="Nature">
        <title>The genome of the model beetle and pest Tribolium castaneum.</title>
        <authorList>
            <consortium name="Tribolium Genome Sequencing Consortium"/>
            <person name="Richards S."/>
            <person name="Gibbs R.A."/>
            <person name="Weinstock G.M."/>
            <person name="Brown S.J."/>
            <person name="Denell R."/>
            <person name="Beeman R.W."/>
            <person name="Gibbs R."/>
            <person name="Beeman R.W."/>
            <person name="Brown S.J."/>
            <person name="Bucher G."/>
            <person name="Friedrich M."/>
            <person name="Grimmelikhuijzen C.J."/>
            <person name="Klingler M."/>
            <person name="Lorenzen M."/>
            <person name="Richards S."/>
            <person name="Roth S."/>
            <person name="Schroder R."/>
            <person name="Tautz D."/>
            <person name="Zdobnov E.M."/>
            <person name="Muzny D."/>
            <person name="Gibbs R.A."/>
            <person name="Weinstock G.M."/>
            <person name="Attaway T."/>
            <person name="Bell S."/>
            <person name="Buhay C.J."/>
            <person name="Chandrabose M.N."/>
            <person name="Chavez D."/>
            <person name="Clerk-Blankenburg K.P."/>
            <person name="Cree A."/>
            <person name="Dao M."/>
            <person name="Davis C."/>
            <person name="Chacko J."/>
            <person name="Dinh H."/>
            <person name="Dugan-Rocha S."/>
            <person name="Fowler G."/>
            <person name="Garner T.T."/>
            <person name="Garnes J."/>
            <person name="Gnirke A."/>
            <person name="Hawes A."/>
            <person name="Hernandez J."/>
            <person name="Hines S."/>
            <person name="Holder M."/>
            <person name="Hume J."/>
            <person name="Jhangiani S.N."/>
            <person name="Joshi V."/>
            <person name="Khan Z.M."/>
            <person name="Jackson L."/>
            <person name="Kovar C."/>
            <person name="Kowis A."/>
            <person name="Lee S."/>
            <person name="Lewis L.R."/>
            <person name="Margolis J."/>
            <person name="Morgan M."/>
            <person name="Nazareth L.V."/>
            <person name="Nguyen N."/>
            <person name="Okwuonu G."/>
            <person name="Parker D."/>
            <person name="Richards S."/>
            <person name="Ruiz S.J."/>
            <person name="Santibanez J."/>
            <person name="Savard J."/>
            <person name="Scherer S.E."/>
            <person name="Schneider B."/>
            <person name="Sodergren E."/>
            <person name="Tautz D."/>
            <person name="Vattahil S."/>
            <person name="Villasana D."/>
            <person name="White C.S."/>
            <person name="Wright R."/>
            <person name="Park Y."/>
            <person name="Beeman R.W."/>
            <person name="Lord J."/>
            <person name="Oppert B."/>
            <person name="Lorenzen M."/>
            <person name="Brown S."/>
            <person name="Wang L."/>
            <person name="Savard J."/>
            <person name="Tautz D."/>
            <person name="Richards S."/>
            <person name="Weinstock G."/>
            <person name="Gibbs R.A."/>
            <person name="Liu Y."/>
            <person name="Worley K."/>
            <person name="Weinstock G."/>
            <person name="Elsik C.G."/>
            <person name="Reese J.T."/>
            <person name="Elhaik E."/>
            <person name="Landan G."/>
            <person name="Graur D."/>
            <person name="Arensburger P."/>
            <person name="Atkinson P."/>
            <person name="Beeman R.W."/>
            <person name="Beidler J."/>
            <person name="Brown S.J."/>
            <person name="Demuth J.P."/>
            <person name="Drury D.W."/>
            <person name="Du Y.Z."/>
            <person name="Fujiwara H."/>
            <person name="Lorenzen M."/>
            <person name="Maselli V."/>
            <person name="Osanai M."/>
            <person name="Park Y."/>
            <person name="Robertson H.M."/>
            <person name="Tu Z."/>
            <person name="Wang J.J."/>
            <person name="Wang S."/>
            <person name="Richards S."/>
            <person name="Song H."/>
            <person name="Zhang L."/>
            <person name="Sodergren E."/>
            <person name="Werner D."/>
            <person name="Stanke M."/>
            <person name="Morgenstern B."/>
            <person name="Solovyev V."/>
            <person name="Kosarev P."/>
            <person name="Brown G."/>
            <person name="Chen H.C."/>
            <person name="Ermolaeva O."/>
            <person name="Hlavina W."/>
            <person name="Kapustin Y."/>
            <person name="Kiryutin B."/>
            <person name="Kitts P."/>
            <person name="Maglott D."/>
            <person name="Pruitt K."/>
            <person name="Sapojnikov V."/>
            <person name="Souvorov A."/>
            <person name="Mackey A.J."/>
            <person name="Waterhouse R.M."/>
            <person name="Wyder S."/>
            <person name="Zdobnov E.M."/>
            <person name="Zdobnov E.M."/>
            <person name="Wyder S."/>
            <person name="Kriventseva E.V."/>
            <person name="Kadowaki T."/>
            <person name="Bork P."/>
            <person name="Aranda M."/>
            <person name="Bao R."/>
            <person name="Beermann A."/>
            <person name="Berns N."/>
            <person name="Bolognesi R."/>
            <person name="Bonneton F."/>
            <person name="Bopp D."/>
            <person name="Brown S.J."/>
            <person name="Bucher G."/>
            <person name="Butts T."/>
            <person name="Chaumot A."/>
            <person name="Denell R.E."/>
            <person name="Ferrier D.E."/>
            <person name="Friedrich M."/>
            <person name="Gordon C.M."/>
            <person name="Jindra M."/>
            <person name="Klingler M."/>
            <person name="Lan Q."/>
            <person name="Lattorff H.M."/>
            <person name="Laudet V."/>
            <person name="von Levetsow C."/>
            <person name="Liu Z."/>
            <person name="Lutz R."/>
            <person name="Lynch J.A."/>
            <person name="da Fonseca R.N."/>
            <person name="Posnien N."/>
            <person name="Reuter R."/>
            <person name="Roth S."/>
            <person name="Savard J."/>
            <person name="Schinko J.B."/>
            <person name="Schmitt C."/>
            <person name="Schoppmeier M."/>
            <person name="Schroder R."/>
            <person name="Shippy T.D."/>
            <person name="Simonnet F."/>
            <person name="Marques-Souza H."/>
            <person name="Tautz D."/>
            <person name="Tomoyasu Y."/>
            <person name="Trauner J."/>
            <person name="Van der Zee M."/>
            <person name="Vervoort M."/>
            <person name="Wittkopp N."/>
            <person name="Wimmer E.A."/>
            <person name="Yang X."/>
            <person name="Jones A.K."/>
            <person name="Sattelle D.B."/>
            <person name="Ebert P.R."/>
            <person name="Nelson D."/>
            <person name="Scott J.G."/>
            <person name="Beeman R.W."/>
            <person name="Muthukrishnan S."/>
            <person name="Kramer K.J."/>
            <person name="Arakane Y."/>
            <person name="Beeman R.W."/>
            <person name="Zhu Q."/>
            <person name="Hogenkamp D."/>
            <person name="Dixit R."/>
            <person name="Oppert B."/>
            <person name="Jiang H."/>
            <person name="Zou Z."/>
            <person name="Marshall J."/>
            <person name="Elpidina E."/>
            <person name="Vinokurov K."/>
            <person name="Oppert C."/>
            <person name="Zou Z."/>
            <person name="Evans J."/>
            <person name="Lu Z."/>
            <person name="Zhao P."/>
            <person name="Sumathipala N."/>
            <person name="Altincicek B."/>
            <person name="Vilcinskas A."/>
            <person name="Williams M."/>
            <person name="Hultmark D."/>
            <person name="Hetru C."/>
            <person name="Jiang H."/>
            <person name="Grimmelikhuijzen C.J."/>
            <person name="Hauser F."/>
            <person name="Cazzamali G."/>
            <person name="Williamson M."/>
            <person name="Park Y."/>
            <person name="Li B."/>
            <person name="Tanaka Y."/>
            <person name="Predel R."/>
            <person name="Neupert S."/>
            <person name="Schachtner J."/>
            <person name="Verleyen P."/>
            <person name="Raible F."/>
            <person name="Bork P."/>
            <person name="Friedrich M."/>
            <person name="Walden K.K."/>
            <person name="Robertson H.M."/>
            <person name="Angeli S."/>
            <person name="Foret S."/>
            <person name="Bucher G."/>
            <person name="Schuetz S."/>
            <person name="Maleszka R."/>
            <person name="Wimmer E.A."/>
            <person name="Beeman R.W."/>
            <person name="Lorenzen M."/>
            <person name="Tomoyasu Y."/>
            <person name="Miller S.C."/>
            <person name="Grossmann D."/>
            <person name="Bucher G."/>
        </authorList>
    </citation>
    <scope>NUCLEOTIDE SEQUENCE [LARGE SCALE GENOMIC DNA]</scope>
    <source>
        <strain evidence="1 2">Georgia GA2</strain>
    </source>
</reference>
<organism evidence="1 2">
    <name type="scientific">Tribolium castaneum</name>
    <name type="common">Red flour beetle</name>
    <dbReference type="NCBI Taxonomy" id="7070"/>
    <lineage>
        <taxon>Eukaryota</taxon>
        <taxon>Metazoa</taxon>
        <taxon>Ecdysozoa</taxon>
        <taxon>Arthropoda</taxon>
        <taxon>Hexapoda</taxon>
        <taxon>Insecta</taxon>
        <taxon>Pterygota</taxon>
        <taxon>Neoptera</taxon>
        <taxon>Endopterygota</taxon>
        <taxon>Coleoptera</taxon>
        <taxon>Polyphaga</taxon>
        <taxon>Cucujiformia</taxon>
        <taxon>Tenebrionidae</taxon>
        <taxon>Tenebrionidae incertae sedis</taxon>
        <taxon>Tribolium</taxon>
    </lineage>
</organism>
<reference evidence="1 2" key="2">
    <citation type="journal article" date="2010" name="Nucleic Acids Res.">
        <title>BeetleBase in 2010: revisions to provide comprehensive genomic information for Tribolium castaneum.</title>
        <authorList>
            <person name="Kim H.S."/>
            <person name="Murphy T."/>
            <person name="Xia J."/>
            <person name="Caragea D."/>
            <person name="Park Y."/>
            <person name="Beeman R.W."/>
            <person name="Lorenzen M.D."/>
            <person name="Butcher S."/>
            <person name="Manak J.R."/>
            <person name="Brown S.J."/>
        </authorList>
    </citation>
    <scope>GENOME REANNOTATION</scope>
    <source>
        <strain evidence="1 2">Georgia GA2</strain>
    </source>
</reference>
<dbReference type="Proteomes" id="UP000007266">
    <property type="component" value="Linkage group 1"/>
</dbReference>
<sequence>MLRIVIEPPLDISTHKKPFKIKTQPLGLYVCVSVKVYLYANSLYVEIDETTEQHRTL</sequence>
<dbReference type="EMBL" id="KQ971307">
    <property type="protein sequence ID" value="KYB29601.1"/>
    <property type="molecule type" value="Genomic_DNA"/>
</dbReference>
<accession>A0A139WP48</accession>
<name>A0A139WP48_TRICA</name>
<keyword evidence="2" id="KW-1185">Reference proteome</keyword>
<evidence type="ECO:0000313" key="2">
    <source>
        <dbReference type="Proteomes" id="UP000007266"/>
    </source>
</evidence>
<dbReference type="AlphaFoldDB" id="A0A139WP48"/>
<protein>
    <submittedName>
        <fullName evidence="1">Uncharacterized protein</fullName>
    </submittedName>
</protein>
<proteinExistence type="predicted"/>
<dbReference type="InParanoid" id="A0A139WP48"/>
<evidence type="ECO:0000313" key="1">
    <source>
        <dbReference type="EMBL" id="KYB29601.1"/>
    </source>
</evidence>